<dbReference type="InterPro" id="IPR051217">
    <property type="entry name" value="Insect_Cuticle_Struc_Prot"/>
</dbReference>
<dbReference type="PANTHER" id="PTHR12236">
    <property type="entry name" value="STRUCTURAL CONTITUENT OF CUTICLE"/>
    <property type="match status" value="1"/>
</dbReference>
<keyword evidence="4" id="KW-0732">Signal</keyword>
<feature type="compositionally biased region" description="Low complexity" evidence="3">
    <location>
        <begin position="29"/>
        <end position="41"/>
    </location>
</feature>
<evidence type="ECO:0000256" key="2">
    <source>
        <dbReference type="PROSITE-ProRule" id="PRU00497"/>
    </source>
</evidence>
<dbReference type="EMBL" id="AP028920">
    <property type="protein sequence ID" value="BET00723.1"/>
    <property type="molecule type" value="Genomic_DNA"/>
</dbReference>
<evidence type="ECO:0000256" key="1">
    <source>
        <dbReference type="ARBA" id="ARBA00022460"/>
    </source>
</evidence>
<proteinExistence type="predicted"/>
<dbReference type="InterPro" id="IPR000618">
    <property type="entry name" value="Insect_cuticle"/>
</dbReference>
<dbReference type="PROSITE" id="PS51155">
    <property type="entry name" value="CHIT_BIND_RR_2"/>
    <property type="match status" value="1"/>
</dbReference>
<dbReference type="InterPro" id="IPR031311">
    <property type="entry name" value="CHIT_BIND_RR_consensus"/>
</dbReference>
<name>A0ABN7B8L2_9HEMI</name>
<feature type="compositionally biased region" description="Basic and acidic residues" evidence="3">
    <location>
        <begin position="60"/>
        <end position="69"/>
    </location>
</feature>
<protein>
    <submittedName>
        <fullName evidence="5">Cuticular protein</fullName>
    </submittedName>
</protein>
<evidence type="ECO:0000313" key="6">
    <source>
        <dbReference type="Proteomes" id="UP001307889"/>
    </source>
</evidence>
<accession>A0ABN7B8L2</accession>
<gene>
    <name evidence="5" type="ORF">NTJ_13539</name>
</gene>
<evidence type="ECO:0000313" key="5">
    <source>
        <dbReference type="EMBL" id="BET00723.1"/>
    </source>
</evidence>
<evidence type="ECO:0000256" key="4">
    <source>
        <dbReference type="SAM" id="SignalP"/>
    </source>
</evidence>
<feature type="region of interest" description="Disordered" evidence="3">
    <location>
        <begin position="149"/>
        <end position="231"/>
    </location>
</feature>
<feature type="signal peptide" evidence="4">
    <location>
        <begin position="1"/>
        <end position="20"/>
    </location>
</feature>
<dbReference type="PANTHER" id="PTHR12236:SF81">
    <property type="entry name" value="CUTICLE PROTEIN 19-LIKE PROTEIN"/>
    <property type="match status" value="1"/>
</dbReference>
<organism evidence="5 6">
    <name type="scientific">Nesidiocoris tenuis</name>
    <dbReference type="NCBI Taxonomy" id="355587"/>
    <lineage>
        <taxon>Eukaryota</taxon>
        <taxon>Metazoa</taxon>
        <taxon>Ecdysozoa</taxon>
        <taxon>Arthropoda</taxon>
        <taxon>Hexapoda</taxon>
        <taxon>Insecta</taxon>
        <taxon>Pterygota</taxon>
        <taxon>Neoptera</taxon>
        <taxon>Paraneoptera</taxon>
        <taxon>Hemiptera</taxon>
        <taxon>Heteroptera</taxon>
        <taxon>Panheteroptera</taxon>
        <taxon>Cimicomorpha</taxon>
        <taxon>Miridae</taxon>
        <taxon>Dicyphina</taxon>
        <taxon>Nesidiocoris</taxon>
    </lineage>
</organism>
<dbReference type="Pfam" id="PF00379">
    <property type="entry name" value="Chitin_bind_4"/>
    <property type="match status" value="1"/>
</dbReference>
<feature type="compositionally biased region" description="Low complexity" evidence="3">
    <location>
        <begin position="191"/>
        <end position="200"/>
    </location>
</feature>
<sequence length="231" mass="26551">MFLEIKWFLCAGFLIGSSSGLTQYSNRLQLQQSQQQQQQYRAPPPPPPVTYHGHQVAESNLHEHSDEHHHDHHHDHHDGEHHHTDYYSPPHYDFEYSVHDGHTGDFKSAHESREGDVVKGYYTVKEADGTTREVHYQADHKNGFTAEVKRSGHTVHSSNPQPSHHHHHHQEPPKPEIKSQIAYHHGSQPASHGHGPSYGSHPHHGSYNSRHGYHGYQAPHGRYHGSTYKRY</sequence>
<feature type="compositionally biased region" description="Basic and acidic residues" evidence="3">
    <location>
        <begin position="76"/>
        <end position="85"/>
    </location>
</feature>
<feature type="compositionally biased region" description="Basic residues" evidence="3">
    <location>
        <begin position="221"/>
        <end position="231"/>
    </location>
</feature>
<feature type="chain" id="PRO_5046412810" evidence="4">
    <location>
        <begin position="21"/>
        <end position="231"/>
    </location>
</feature>
<dbReference type="PRINTS" id="PR00947">
    <property type="entry name" value="CUTICLE"/>
</dbReference>
<keyword evidence="6" id="KW-1185">Reference proteome</keyword>
<dbReference type="PROSITE" id="PS00233">
    <property type="entry name" value="CHIT_BIND_RR_1"/>
    <property type="match status" value="1"/>
</dbReference>
<dbReference type="Proteomes" id="UP001307889">
    <property type="component" value="Chromosome 12"/>
</dbReference>
<reference evidence="5 6" key="1">
    <citation type="submission" date="2023-09" db="EMBL/GenBank/DDBJ databases">
        <title>Nesidiocoris tenuis whole genome shotgun sequence.</title>
        <authorList>
            <person name="Shibata T."/>
            <person name="Shimoda M."/>
            <person name="Kobayashi T."/>
            <person name="Uehara T."/>
        </authorList>
    </citation>
    <scope>NUCLEOTIDE SEQUENCE [LARGE SCALE GENOMIC DNA]</scope>
    <source>
        <strain evidence="5 6">Japan</strain>
    </source>
</reference>
<keyword evidence="1 2" id="KW-0193">Cuticle</keyword>
<feature type="region of interest" description="Disordered" evidence="3">
    <location>
        <begin position="29"/>
        <end position="88"/>
    </location>
</feature>
<evidence type="ECO:0000256" key="3">
    <source>
        <dbReference type="SAM" id="MobiDB-lite"/>
    </source>
</evidence>